<comment type="caution">
    <text evidence="8">The sequence shown here is derived from an EMBL/GenBank/DDBJ whole genome shotgun (WGS) entry which is preliminary data.</text>
</comment>
<evidence type="ECO:0000256" key="2">
    <source>
        <dbReference type="ARBA" id="ARBA00023015"/>
    </source>
</evidence>
<feature type="compositionally biased region" description="Pro residues" evidence="5">
    <location>
        <begin position="196"/>
        <end position="210"/>
    </location>
</feature>
<dbReference type="PANTHER" id="PTHR43133">
    <property type="entry name" value="RNA POLYMERASE ECF-TYPE SIGMA FACTO"/>
    <property type="match status" value="1"/>
</dbReference>
<dbReference type="Proteomes" id="UP000295129">
    <property type="component" value="Unassembled WGS sequence"/>
</dbReference>
<dbReference type="RefSeq" id="WP_211168189.1">
    <property type="nucleotide sequence ID" value="NZ_SNVV01000004.1"/>
</dbReference>
<dbReference type="InterPro" id="IPR039425">
    <property type="entry name" value="RNA_pol_sigma-70-like"/>
</dbReference>
<dbReference type="NCBIfam" id="TIGR02937">
    <property type="entry name" value="sigma70-ECF"/>
    <property type="match status" value="1"/>
</dbReference>
<evidence type="ECO:0000259" key="6">
    <source>
        <dbReference type="Pfam" id="PF04542"/>
    </source>
</evidence>
<feature type="domain" description="RNA polymerase sigma-70 region 2" evidence="6">
    <location>
        <begin position="29"/>
        <end position="94"/>
    </location>
</feature>
<dbReference type="InterPro" id="IPR013249">
    <property type="entry name" value="RNA_pol_sigma70_r4_t2"/>
</dbReference>
<dbReference type="GO" id="GO:0016987">
    <property type="term" value="F:sigma factor activity"/>
    <property type="evidence" value="ECO:0007669"/>
    <property type="project" value="UniProtKB-KW"/>
</dbReference>
<dbReference type="EMBL" id="SNVV01000004">
    <property type="protein sequence ID" value="TDN53708.1"/>
    <property type="molecule type" value="Genomic_DNA"/>
</dbReference>
<evidence type="ECO:0000256" key="3">
    <source>
        <dbReference type="ARBA" id="ARBA00023082"/>
    </source>
</evidence>
<dbReference type="Gene3D" id="1.10.1740.10">
    <property type="match status" value="1"/>
</dbReference>
<dbReference type="SUPFAM" id="SSF88946">
    <property type="entry name" value="Sigma2 domain of RNA polymerase sigma factors"/>
    <property type="match status" value="1"/>
</dbReference>
<organism evidence="8 9">
    <name type="scientific">Azoarcus indigens</name>
    <dbReference type="NCBI Taxonomy" id="29545"/>
    <lineage>
        <taxon>Bacteria</taxon>
        <taxon>Pseudomonadati</taxon>
        <taxon>Pseudomonadota</taxon>
        <taxon>Betaproteobacteria</taxon>
        <taxon>Rhodocyclales</taxon>
        <taxon>Zoogloeaceae</taxon>
        <taxon>Azoarcus</taxon>
    </lineage>
</organism>
<dbReference type="GO" id="GO:0003677">
    <property type="term" value="F:DNA binding"/>
    <property type="evidence" value="ECO:0007669"/>
    <property type="project" value="InterPro"/>
</dbReference>
<sequence>MPVATSPLSCSTSSPTPKGSRLLAAIVRHYDDLVSHVRQHIGRRGGDRAEAQDVVHDVCVELIERPPEGEIRVPLAFLREIASRRAIDRYRSETAQRQWLEHAADLPECADPSPFGRDPAQLFAGRERLACLAAAIEALPPRCRDVFVMHKIHQMQQAEVADQLGISLKTVEKHLRLGMAACRLALDDTIAASSTPPRPAPAPRNAPAPS</sequence>
<evidence type="ECO:0000259" key="7">
    <source>
        <dbReference type="Pfam" id="PF08281"/>
    </source>
</evidence>
<evidence type="ECO:0000256" key="5">
    <source>
        <dbReference type="SAM" id="MobiDB-lite"/>
    </source>
</evidence>
<dbReference type="InterPro" id="IPR007627">
    <property type="entry name" value="RNA_pol_sigma70_r2"/>
</dbReference>
<dbReference type="SUPFAM" id="SSF88659">
    <property type="entry name" value="Sigma3 and sigma4 domains of RNA polymerase sigma factors"/>
    <property type="match status" value="1"/>
</dbReference>
<evidence type="ECO:0000313" key="9">
    <source>
        <dbReference type="Proteomes" id="UP000295129"/>
    </source>
</evidence>
<evidence type="ECO:0000313" key="8">
    <source>
        <dbReference type="EMBL" id="TDN53708.1"/>
    </source>
</evidence>
<gene>
    <name evidence="8" type="ORF">C7389_10461</name>
</gene>
<accession>A0A4R6E9K6</accession>
<keyword evidence="4" id="KW-0804">Transcription</keyword>
<name>A0A4R6E9K6_9RHOO</name>
<feature type="domain" description="RNA polymerase sigma factor 70 region 4 type 2" evidence="7">
    <location>
        <begin position="130"/>
        <end position="182"/>
    </location>
</feature>
<keyword evidence="2" id="KW-0805">Transcription regulation</keyword>
<dbReference type="AlphaFoldDB" id="A0A4R6E9K6"/>
<dbReference type="Pfam" id="PF08281">
    <property type="entry name" value="Sigma70_r4_2"/>
    <property type="match status" value="1"/>
</dbReference>
<keyword evidence="9" id="KW-1185">Reference proteome</keyword>
<dbReference type="CDD" id="cd06171">
    <property type="entry name" value="Sigma70_r4"/>
    <property type="match status" value="1"/>
</dbReference>
<feature type="region of interest" description="Disordered" evidence="5">
    <location>
        <begin position="191"/>
        <end position="210"/>
    </location>
</feature>
<dbReference type="InterPro" id="IPR036388">
    <property type="entry name" value="WH-like_DNA-bd_sf"/>
</dbReference>
<proteinExistence type="inferred from homology"/>
<dbReference type="PANTHER" id="PTHR43133:SF63">
    <property type="entry name" value="RNA POLYMERASE SIGMA FACTOR FECI-RELATED"/>
    <property type="match status" value="1"/>
</dbReference>
<evidence type="ECO:0000256" key="4">
    <source>
        <dbReference type="ARBA" id="ARBA00023163"/>
    </source>
</evidence>
<comment type="similarity">
    <text evidence="1">Belongs to the sigma-70 factor family. ECF subfamily.</text>
</comment>
<dbReference type="Gene3D" id="1.10.10.10">
    <property type="entry name" value="Winged helix-like DNA-binding domain superfamily/Winged helix DNA-binding domain"/>
    <property type="match status" value="1"/>
</dbReference>
<dbReference type="GO" id="GO:0006352">
    <property type="term" value="P:DNA-templated transcription initiation"/>
    <property type="evidence" value="ECO:0007669"/>
    <property type="project" value="InterPro"/>
</dbReference>
<protein>
    <submittedName>
        <fullName evidence="8">RNA polymerase sigma-70 factor (ECF subfamily)</fullName>
    </submittedName>
</protein>
<keyword evidence="3" id="KW-0731">Sigma factor</keyword>
<dbReference type="Pfam" id="PF04542">
    <property type="entry name" value="Sigma70_r2"/>
    <property type="match status" value="1"/>
</dbReference>
<dbReference type="InterPro" id="IPR013324">
    <property type="entry name" value="RNA_pol_sigma_r3/r4-like"/>
</dbReference>
<evidence type="ECO:0000256" key="1">
    <source>
        <dbReference type="ARBA" id="ARBA00010641"/>
    </source>
</evidence>
<dbReference type="InterPro" id="IPR013325">
    <property type="entry name" value="RNA_pol_sigma_r2"/>
</dbReference>
<reference evidence="8 9" key="1">
    <citation type="submission" date="2019-03" db="EMBL/GenBank/DDBJ databases">
        <title>Genomic Encyclopedia of Type Strains, Phase IV (KMG-IV): sequencing the most valuable type-strain genomes for metagenomic binning, comparative biology and taxonomic classification.</title>
        <authorList>
            <person name="Goeker M."/>
        </authorList>
    </citation>
    <scope>NUCLEOTIDE SEQUENCE [LARGE SCALE GENOMIC DNA]</scope>
    <source>
        <strain evidence="8 9">DSM 12121</strain>
    </source>
</reference>
<dbReference type="InterPro" id="IPR014284">
    <property type="entry name" value="RNA_pol_sigma-70_dom"/>
</dbReference>